<feature type="domain" description="Transcription factor zinc-finger" evidence="1">
    <location>
        <begin position="61"/>
        <end position="98"/>
    </location>
</feature>
<dbReference type="RefSeq" id="WP_395812159.1">
    <property type="nucleotide sequence ID" value="NZ_CP043494.1"/>
</dbReference>
<protein>
    <recommendedName>
        <fullName evidence="1">Transcription factor zinc-finger domain-containing protein</fullName>
    </recommendedName>
</protein>
<evidence type="ECO:0000313" key="3">
    <source>
        <dbReference type="Proteomes" id="UP001611383"/>
    </source>
</evidence>
<evidence type="ECO:0000313" key="2">
    <source>
        <dbReference type="EMBL" id="WNG51858.1"/>
    </source>
</evidence>
<gene>
    <name evidence="2" type="ORF">F0U60_52935</name>
</gene>
<dbReference type="Proteomes" id="UP001611383">
    <property type="component" value="Chromosome"/>
</dbReference>
<name>A0ABY9X8Y2_9BACT</name>
<dbReference type="InterPro" id="IPR027392">
    <property type="entry name" value="TF_Znf"/>
</dbReference>
<evidence type="ECO:0000259" key="1">
    <source>
        <dbReference type="Pfam" id="PF13453"/>
    </source>
</evidence>
<reference evidence="2 3" key="1">
    <citation type="submission" date="2019-08" db="EMBL/GenBank/DDBJ databases">
        <title>Archangium and Cystobacter genomes.</title>
        <authorList>
            <person name="Chen I.-C.K."/>
            <person name="Wielgoss S."/>
        </authorList>
    </citation>
    <scope>NUCLEOTIDE SEQUENCE [LARGE SCALE GENOMIC DNA]</scope>
    <source>
        <strain evidence="2 3">Cbm 6</strain>
    </source>
</reference>
<sequence length="212" mass="22457">MAPRSKTCPGCETAMKPVLAKDVELDCCPKCGGLWFDFGALTRVAMREAAPELIGGHTSRRCAFCRISLEPALLPGAIPVETCSACRGIYLDAEELEEFAGRPISLTSRDGLPWKHARPEQGRASGAAVPSSQSFVCVKCGWSFPLREGHALRDGLACQFCTPQPQTTAAKKRDAHASGGLFSGAGGGDGFDFDFDFDFGGGDGGEGDFFPD</sequence>
<organism evidence="2 3">
    <name type="scientific">Archangium minus</name>
    <dbReference type="NCBI Taxonomy" id="83450"/>
    <lineage>
        <taxon>Bacteria</taxon>
        <taxon>Pseudomonadati</taxon>
        <taxon>Myxococcota</taxon>
        <taxon>Myxococcia</taxon>
        <taxon>Myxococcales</taxon>
        <taxon>Cystobacterineae</taxon>
        <taxon>Archangiaceae</taxon>
        <taxon>Archangium</taxon>
    </lineage>
</organism>
<keyword evidence="3" id="KW-1185">Reference proteome</keyword>
<dbReference type="Pfam" id="PF13453">
    <property type="entry name" value="Zn_ribbon_TFIIB"/>
    <property type="match status" value="2"/>
</dbReference>
<dbReference type="EMBL" id="CP043494">
    <property type="protein sequence ID" value="WNG51858.1"/>
    <property type="molecule type" value="Genomic_DNA"/>
</dbReference>
<proteinExistence type="predicted"/>
<accession>A0ABY9X8Y2</accession>
<feature type="domain" description="Transcription factor zinc-finger" evidence="1">
    <location>
        <begin position="7"/>
        <end position="44"/>
    </location>
</feature>